<feature type="transmembrane region" description="Helical" evidence="2">
    <location>
        <begin position="121"/>
        <end position="142"/>
    </location>
</feature>
<dbReference type="RefSeq" id="WP_087106234.1">
    <property type="nucleotide sequence ID" value="NZ_CBCSCN010000004.1"/>
</dbReference>
<dbReference type="Proteomes" id="UP000196573">
    <property type="component" value="Unassembled WGS sequence"/>
</dbReference>
<dbReference type="OrthoDB" id="9790252at2"/>
<evidence type="ECO:0000256" key="2">
    <source>
        <dbReference type="SAM" id="Phobius"/>
    </source>
</evidence>
<reference evidence="4 5" key="1">
    <citation type="submission" date="2017-03" db="EMBL/GenBank/DDBJ databases">
        <authorList>
            <person name="Afonso C.L."/>
            <person name="Miller P.J."/>
            <person name="Scott M.A."/>
            <person name="Spackman E."/>
            <person name="Goraichik I."/>
            <person name="Dimitrov K.M."/>
            <person name="Suarez D.L."/>
            <person name="Swayne D.E."/>
        </authorList>
    </citation>
    <scope>NUCLEOTIDE SEQUENCE [LARGE SCALE GENOMIC DNA]</scope>
    <source>
        <strain evidence="4">SB41UT1</strain>
    </source>
</reference>
<organism evidence="4 5">
    <name type="scientific">Parendozoicomonas haliclonae</name>
    <dbReference type="NCBI Taxonomy" id="1960125"/>
    <lineage>
        <taxon>Bacteria</taxon>
        <taxon>Pseudomonadati</taxon>
        <taxon>Pseudomonadota</taxon>
        <taxon>Gammaproteobacteria</taxon>
        <taxon>Oceanospirillales</taxon>
        <taxon>Endozoicomonadaceae</taxon>
        <taxon>Parendozoicomonas</taxon>
    </lineage>
</organism>
<dbReference type="CDD" id="cd00093">
    <property type="entry name" value="HTH_XRE"/>
    <property type="match status" value="1"/>
</dbReference>
<evidence type="ECO:0000313" key="4">
    <source>
        <dbReference type="EMBL" id="SMA33684.1"/>
    </source>
</evidence>
<evidence type="ECO:0000259" key="3">
    <source>
        <dbReference type="PROSITE" id="PS50943"/>
    </source>
</evidence>
<dbReference type="InterPro" id="IPR010982">
    <property type="entry name" value="Lambda_DNA-bd_dom_sf"/>
</dbReference>
<dbReference type="EMBL" id="FWPT01000001">
    <property type="protein sequence ID" value="SMA33684.1"/>
    <property type="molecule type" value="Genomic_DNA"/>
</dbReference>
<accession>A0A1X7AGR8</accession>
<gene>
    <name evidence="4" type="primary">rodZ</name>
    <name evidence="4" type="ORF">EHSB41UT_00319</name>
</gene>
<name>A0A1X7AGR8_9GAMM</name>
<evidence type="ECO:0000256" key="1">
    <source>
        <dbReference type="SAM" id="MobiDB-lite"/>
    </source>
</evidence>
<dbReference type="InterPro" id="IPR050400">
    <property type="entry name" value="Bact_Cytoskel_RodZ"/>
</dbReference>
<dbReference type="SUPFAM" id="SSF47413">
    <property type="entry name" value="lambda repressor-like DNA-binding domains"/>
    <property type="match status" value="1"/>
</dbReference>
<keyword evidence="2" id="KW-0472">Membrane</keyword>
<keyword evidence="2" id="KW-1133">Transmembrane helix</keyword>
<evidence type="ECO:0000313" key="5">
    <source>
        <dbReference type="Proteomes" id="UP000196573"/>
    </source>
</evidence>
<feature type="domain" description="HTH cro/C1-type" evidence="3">
    <location>
        <begin position="29"/>
        <end position="58"/>
    </location>
</feature>
<feature type="compositionally biased region" description="Polar residues" evidence="1">
    <location>
        <begin position="1"/>
        <end position="16"/>
    </location>
</feature>
<dbReference type="PROSITE" id="PS50943">
    <property type="entry name" value="HTH_CROC1"/>
    <property type="match status" value="1"/>
</dbReference>
<dbReference type="Pfam" id="PF13413">
    <property type="entry name" value="HTH_25"/>
    <property type="match status" value="1"/>
</dbReference>
<dbReference type="SMART" id="SM00530">
    <property type="entry name" value="HTH_XRE"/>
    <property type="match status" value="1"/>
</dbReference>
<dbReference type="PANTHER" id="PTHR34475">
    <property type="match status" value="1"/>
</dbReference>
<keyword evidence="2" id="KW-0812">Transmembrane</keyword>
<dbReference type="GO" id="GO:0003677">
    <property type="term" value="F:DNA binding"/>
    <property type="evidence" value="ECO:0007669"/>
    <property type="project" value="InterPro"/>
</dbReference>
<dbReference type="Pfam" id="PF13464">
    <property type="entry name" value="RodZ_C"/>
    <property type="match status" value="1"/>
</dbReference>
<keyword evidence="5" id="KW-1185">Reference proteome</keyword>
<dbReference type="InterPro" id="IPR001387">
    <property type="entry name" value="Cro/C1-type_HTH"/>
</dbReference>
<feature type="region of interest" description="Disordered" evidence="1">
    <location>
        <begin position="159"/>
        <end position="190"/>
    </location>
</feature>
<feature type="region of interest" description="Disordered" evidence="1">
    <location>
        <begin position="1"/>
        <end position="23"/>
    </location>
</feature>
<sequence length="340" mass="36221">MTEETSSNDASEGSNGRTEEKFQGAGELLAEAREKKGLTLDQVSERLKLSVNYLKDLEACHYEHLPGRAFVKGYLRSYARLVDLDEERVIALFGETVQADQQVAQLLREPLPERHTPSGRWLTIFSIVLVLGIVGGSTYWWMSGSTPEADSVQTVQGATLPSGAEKSSVVAPAGTDSAVEQSAGQEEANASLETGAPIYSEPVEQAEEVVEPAAPVVESSIVEVVEQPAIVEPAPEETVAVVEPPAAASVTEEVPQQPSAGNQLVIRFSEDCWVEIKNAEGRVLVADLKRAGTELSLEEEGPVSIKFGNVAAVESVLFNGQAVGENIPASSRGVGRLNLG</sequence>
<dbReference type="Gene3D" id="1.10.260.40">
    <property type="entry name" value="lambda repressor-like DNA-binding domains"/>
    <property type="match status" value="1"/>
</dbReference>
<dbReference type="InterPro" id="IPR025194">
    <property type="entry name" value="RodZ-like_C"/>
</dbReference>
<proteinExistence type="predicted"/>
<dbReference type="PANTHER" id="PTHR34475:SF1">
    <property type="entry name" value="CYTOSKELETON PROTEIN RODZ"/>
    <property type="match status" value="1"/>
</dbReference>
<dbReference type="AlphaFoldDB" id="A0A1X7AGR8"/>
<protein>
    <submittedName>
        <fullName evidence="4">Cytoskeleton protein RodZ</fullName>
    </submittedName>
</protein>